<dbReference type="Pfam" id="PF03176">
    <property type="entry name" value="MMPL"/>
    <property type="match status" value="2"/>
</dbReference>
<dbReference type="EMBL" id="BAABHS010000014">
    <property type="protein sequence ID" value="GAA4971749.1"/>
    <property type="molecule type" value="Genomic_DNA"/>
</dbReference>
<evidence type="ECO:0000256" key="4">
    <source>
        <dbReference type="ARBA" id="ARBA00022692"/>
    </source>
</evidence>
<dbReference type="Proteomes" id="UP001500466">
    <property type="component" value="Unassembled WGS sequence"/>
</dbReference>
<evidence type="ECO:0000256" key="9">
    <source>
        <dbReference type="SAM" id="SignalP"/>
    </source>
</evidence>
<evidence type="ECO:0000256" key="6">
    <source>
        <dbReference type="ARBA" id="ARBA00023136"/>
    </source>
</evidence>
<feature type="transmembrane region" description="Helical" evidence="8">
    <location>
        <begin position="363"/>
        <end position="381"/>
    </location>
</feature>
<feature type="transmembrane region" description="Helical" evidence="8">
    <location>
        <begin position="194"/>
        <end position="214"/>
    </location>
</feature>
<feature type="signal peptide" evidence="9">
    <location>
        <begin position="1"/>
        <end position="17"/>
    </location>
</feature>
<evidence type="ECO:0000259" key="10">
    <source>
        <dbReference type="PROSITE" id="PS50156"/>
    </source>
</evidence>
<feature type="transmembrane region" description="Helical" evidence="8">
    <location>
        <begin position="167"/>
        <end position="187"/>
    </location>
</feature>
<gene>
    <name evidence="11" type="ORF">GCM10023205_42160</name>
</gene>
<feature type="transmembrane region" description="Helical" evidence="8">
    <location>
        <begin position="628"/>
        <end position="650"/>
    </location>
</feature>
<evidence type="ECO:0000256" key="2">
    <source>
        <dbReference type="ARBA" id="ARBA00010157"/>
    </source>
</evidence>
<dbReference type="Gene3D" id="1.20.1640.10">
    <property type="entry name" value="Multidrug efflux transporter AcrB transmembrane domain"/>
    <property type="match status" value="2"/>
</dbReference>
<feature type="region of interest" description="Disordered" evidence="7">
    <location>
        <begin position="712"/>
        <end position="733"/>
    </location>
</feature>
<protein>
    <submittedName>
        <fullName evidence="11">MMPL family transporter</fullName>
    </submittedName>
</protein>
<keyword evidence="3" id="KW-1003">Cell membrane</keyword>
<accession>A0ABP9HJ06</accession>
<evidence type="ECO:0000313" key="11">
    <source>
        <dbReference type="EMBL" id="GAA4971749.1"/>
    </source>
</evidence>
<evidence type="ECO:0000313" key="12">
    <source>
        <dbReference type="Proteomes" id="UP001500466"/>
    </source>
</evidence>
<sequence length="733" mass="75180">MLAWVVALVGVGFAAAAASGPSNSPLTVPGTESQRGFDLIDKRFPGASADGATARVVFSAVPGQTLASSENVAAVRNVVAELRTGSSQVASVVGPFDDSQGLGPRALNADKTIAYAVVTYTTTATELSDTTVDALKRAAADGRRAGLRVEIGGDALTEVPVAGRGEIVGLAITVLVLILTFGSLIAAGLPVVTALWGVGIGIAGITALGGVLHLSGSTALLALMLGLAVGIDYALFIVSRYRAELADGHDGEHAVGRALGTAGSAVVFAGLTVVVALSGLAVVDIPNLTKMGLAAAATVTVAVFIALTLVPAFLGFAKRRILPRKVRKAEKNEGRESKASRQPRSSTAGFGARWARIVMARPLAVLVLGILGLGALALPVLDLRMALPDDGHKPRDTTQRKAYDLLANGFGPGFNGPLIITVNTGEHRDARIAADKASQIVGALNGVAAVGPPTVDAFDGVAMVTVVPKAGPNDSATKDLVSHIRDYRGELRAATGADVLVTGRTALNIDIAHRLATALIPYLALVCGLAFVLLLIVFRSVVVPLKAAAGFLLSVLASLGVIVGVFQHGWLGGLLGVDQTGPINSTMPIFLIGVVFGLAMDYEVFLVSRMREEYASGAQPRAAVVAGLGHNARVVTAGALIMISVFAGFIGSTEPMIKMLGFGLGVAVLLDAFVVRMTLVPAALALLGQAAWWLPRRLAAVLPNPDIDGARLGGEDAAGTVPPQRRPASQARK</sequence>
<feature type="domain" description="SSD" evidence="10">
    <location>
        <begin position="167"/>
        <end position="316"/>
    </location>
</feature>
<dbReference type="SUPFAM" id="SSF82866">
    <property type="entry name" value="Multidrug efflux transporter AcrB transmembrane domain"/>
    <property type="match status" value="2"/>
</dbReference>
<organism evidence="11 12">
    <name type="scientific">Yinghuangia aomiensis</name>
    <dbReference type="NCBI Taxonomy" id="676205"/>
    <lineage>
        <taxon>Bacteria</taxon>
        <taxon>Bacillati</taxon>
        <taxon>Actinomycetota</taxon>
        <taxon>Actinomycetes</taxon>
        <taxon>Kitasatosporales</taxon>
        <taxon>Streptomycetaceae</taxon>
        <taxon>Yinghuangia</taxon>
    </lineage>
</organism>
<dbReference type="PANTHER" id="PTHR33406">
    <property type="entry name" value="MEMBRANE PROTEIN MJ1562-RELATED"/>
    <property type="match status" value="1"/>
</dbReference>
<feature type="transmembrane region" description="Helical" evidence="8">
    <location>
        <begin position="519"/>
        <end position="538"/>
    </location>
</feature>
<feature type="region of interest" description="Disordered" evidence="7">
    <location>
        <begin position="327"/>
        <end position="346"/>
    </location>
</feature>
<keyword evidence="12" id="KW-1185">Reference proteome</keyword>
<evidence type="ECO:0000256" key="7">
    <source>
        <dbReference type="SAM" id="MobiDB-lite"/>
    </source>
</evidence>
<keyword evidence="5 8" id="KW-1133">Transmembrane helix</keyword>
<feature type="transmembrane region" description="Helical" evidence="8">
    <location>
        <begin position="293"/>
        <end position="317"/>
    </location>
</feature>
<evidence type="ECO:0000256" key="3">
    <source>
        <dbReference type="ARBA" id="ARBA00022475"/>
    </source>
</evidence>
<feature type="transmembrane region" description="Helical" evidence="8">
    <location>
        <begin position="545"/>
        <end position="566"/>
    </location>
</feature>
<comment type="caution">
    <text evidence="11">The sequence shown here is derived from an EMBL/GenBank/DDBJ whole genome shotgun (WGS) entry which is preliminary data.</text>
</comment>
<dbReference type="InterPro" id="IPR050545">
    <property type="entry name" value="Mycobact_MmpL"/>
</dbReference>
<proteinExistence type="inferred from homology"/>
<evidence type="ECO:0000256" key="1">
    <source>
        <dbReference type="ARBA" id="ARBA00004651"/>
    </source>
</evidence>
<dbReference type="PROSITE" id="PS50156">
    <property type="entry name" value="SSD"/>
    <property type="match status" value="1"/>
</dbReference>
<comment type="similarity">
    <text evidence="2">Belongs to the resistance-nodulation-cell division (RND) (TC 2.A.6) family. MmpL subfamily.</text>
</comment>
<feature type="compositionally biased region" description="Basic and acidic residues" evidence="7">
    <location>
        <begin position="329"/>
        <end position="339"/>
    </location>
</feature>
<feature type="chain" id="PRO_5046571442" evidence="9">
    <location>
        <begin position="18"/>
        <end position="733"/>
    </location>
</feature>
<evidence type="ECO:0000256" key="5">
    <source>
        <dbReference type="ARBA" id="ARBA00022989"/>
    </source>
</evidence>
<dbReference type="PANTHER" id="PTHR33406:SF11">
    <property type="entry name" value="MEMBRANE PROTEIN SCO6666-RELATED"/>
    <property type="match status" value="1"/>
</dbReference>
<dbReference type="InterPro" id="IPR004869">
    <property type="entry name" value="MMPL_dom"/>
</dbReference>
<feature type="transmembrane region" description="Helical" evidence="8">
    <location>
        <begin position="586"/>
        <end position="607"/>
    </location>
</feature>
<keyword evidence="9" id="KW-0732">Signal</keyword>
<feature type="transmembrane region" description="Helical" evidence="8">
    <location>
        <begin position="662"/>
        <end position="687"/>
    </location>
</feature>
<keyword evidence="4 8" id="KW-0812">Transmembrane</keyword>
<comment type="subcellular location">
    <subcellularLocation>
        <location evidence="1">Cell membrane</location>
        <topology evidence="1">Multi-pass membrane protein</topology>
    </subcellularLocation>
</comment>
<feature type="transmembrane region" description="Helical" evidence="8">
    <location>
        <begin position="220"/>
        <end position="238"/>
    </location>
</feature>
<evidence type="ECO:0000256" key="8">
    <source>
        <dbReference type="SAM" id="Phobius"/>
    </source>
</evidence>
<reference evidence="12" key="1">
    <citation type="journal article" date="2019" name="Int. J. Syst. Evol. Microbiol.">
        <title>The Global Catalogue of Microorganisms (GCM) 10K type strain sequencing project: providing services to taxonomists for standard genome sequencing and annotation.</title>
        <authorList>
            <consortium name="The Broad Institute Genomics Platform"/>
            <consortium name="The Broad Institute Genome Sequencing Center for Infectious Disease"/>
            <person name="Wu L."/>
            <person name="Ma J."/>
        </authorList>
    </citation>
    <scope>NUCLEOTIDE SEQUENCE [LARGE SCALE GENOMIC DNA]</scope>
    <source>
        <strain evidence="12">JCM 17986</strain>
    </source>
</reference>
<dbReference type="InterPro" id="IPR000731">
    <property type="entry name" value="SSD"/>
</dbReference>
<feature type="transmembrane region" description="Helical" evidence="8">
    <location>
        <begin position="259"/>
        <end position="281"/>
    </location>
</feature>
<name>A0ABP9HJ06_9ACTN</name>
<keyword evidence="6 8" id="KW-0472">Membrane</keyword>